<reference evidence="1 2" key="2">
    <citation type="submission" date="2018-11" db="EMBL/GenBank/DDBJ databases">
        <authorList>
            <consortium name="Pathogen Informatics"/>
        </authorList>
    </citation>
    <scope>NUCLEOTIDE SEQUENCE [LARGE SCALE GENOMIC DNA]</scope>
    <source>
        <strain evidence="1">Dakar</strain>
        <strain evidence="2">Dakar, Senegal</strain>
    </source>
</reference>
<dbReference type="WBParaSite" id="SCUD_0001199301-mRNA-1">
    <property type="protein sequence ID" value="SCUD_0001199301-mRNA-1"/>
    <property type="gene ID" value="SCUD_0001199301"/>
</dbReference>
<evidence type="ECO:0000313" key="2">
    <source>
        <dbReference type="Proteomes" id="UP000279833"/>
    </source>
</evidence>
<evidence type="ECO:0000313" key="3">
    <source>
        <dbReference type="WBParaSite" id="SCUD_0001199301-mRNA-1"/>
    </source>
</evidence>
<dbReference type="STRING" id="6186.A0A183KAG0"/>
<sequence>MKNRKAAQPDSLPPKVLTSHIAATTNMLHTTFRKIWDEEQVPTDRNERQIIKIPKKEHLIQQTLNIDINGLDSVSIGREQTALQENGSSLNNQLNGTRHYTSTSLTVRRRTTIWMEEHCGAPFNTMQPNLGIVNYCLAEDDILRANEKKLEDVTKHEICHALWKMDFIKMIGNEKDEFSVMTCFQEVIVHNVSLGFNITFDILSVKFQEGLCPNIIHSKCE</sequence>
<dbReference type="AlphaFoldDB" id="A0A183KAG0"/>
<gene>
    <name evidence="1" type="ORF">SCUD_LOCUS11993</name>
</gene>
<organism evidence="3">
    <name type="scientific">Schistosoma curassoni</name>
    <dbReference type="NCBI Taxonomy" id="6186"/>
    <lineage>
        <taxon>Eukaryota</taxon>
        <taxon>Metazoa</taxon>
        <taxon>Spiralia</taxon>
        <taxon>Lophotrochozoa</taxon>
        <taxon>Platyhelminthes</taxon>
        <taxon>Trematoda</taxon>
        <taxon>Digenea</taxon>
        <taxon>Strigeidida</taxon>
        <taxon>Schistosomatoidea</taxon>
        <taxon>Schistosomatidae</taxon>
        <taxon>Schistosoma</taxon>
    </lineage>
</organism>
<dbReference type="EMBL" id="UZAK01034789">
    <property type="protein sequence ID" value="VDP46952.1"/>
    <property type="molecule type" value="Genomic_DNA"/>
</dbReference>
<evidence type="ECO:0000313" key="1">
    <source>
        <dbReference type="EMBL" id="VDP46952.1"/>
    </source>
</evidence>
<keyword evidence="2" id="KW-1185">Reference proteome</keyword>
<protein>
    <submittedName>
        <fullName evidence="3">SprT-like domain-containing protein</fullName>
    </submittedName>
</protein>
<reference evidence="3" key="1">
    <citation type="submission" date="2016-06" db="UniProtKB">
        <authorList>
            <consortium name="WormBaseParasite"/>
        </authorList>
    </citation>
    <scope>IDENTIFICATION</scope>
</reference>
<proteinExistence type="predicted"/>
<dbReference type="Proteomes" id="UP000279833">
    <property type="component" value="Unassembled WGS sequence"/>
</dbReference>
<accession>A0A183KAG0</accession>
<name>A0A183KAG0_9TREM</name>